<dbReference type="AlphaFoldDB" id="A0A5C1YER0"/>
<feature type="region of interest" description="Disordered" evidence="2">
    <location>
        <begin position="1"/>
        <end position="29"/>
    </location>
</feature>
<dbReference type="PANTHER" id="PTHR43569">
    <property type="entry name" value="AMIDOHYDROLASE"/>
    <property type="match status" value="1"/>
</dbReference>
<dbReference type="PANTHER" id="PTHR43569:SF2">
    <property type="entry name" value="AMIDOHYDROLASE-RELATED DOMAIN-CONTAINING PROTEIN"/>
    <property type="match status" value="1"/>
</dbReference>
<keyword evidence="5" id="KW-1185">Reference proteome</keyword>
<dbReference type="OrthoDB" id="5450317at2"/>
<dbReference type="Proteomes" id="UP000324678">
    <property type="component" value="Chromosome"/>
</dbReference>
<evidence type="ECO:0000313" key="5">
    <source>
        <dbReference type="Proteomes" id="UP000324678"/>
    </source>
</evidence>
<proteinExistence type="inferred from homology"/>
<gene>
    <name evidence="4" type="ORF">FLP10_09355</name>
</gene>
<organism evidence="4 5">
    <name type="scientific">Agromyces intestinalis</name>
    <dbReference type="NCBI Taxonomy" id="2592652"/>
    <lineage>
        <taxon>Bacteria</taxon>
        <taxon>Bacillati</taxon>
        <taxon>Actinomycetota</taxon>
        <taxon>Actinomycetes</taxon>
        <taxon>Micrococcales</taxon>
        <taxon>Microbacteriaceae</taxon>
        <taxon>Agromyces</taxon>
    </lineage>
</organism>
<name>A0A5C1YER0_9MICO</name>
<dbReference type="GO" id="GO:0016787">
    <property type="term" value="F:hydrolase activity"/>
    <property type="evidence" value="ECO:0007669"/>
    <property type="project" value="UniProtKB-KW"/>
</dbReference>
<dbReference type="InterPro" id="IPR052350">
    <property type="entry name" value="Metallo-dep_Lactonases"/>
</dbReference>
<dbReference type="InterPro" id="IPR006680">
    <property type="entry name" value="Amidohydro-rel"/>
</dbReference>
<dbReference type="Gene3D" id="3.20.20.140">
    <property type="entry name" value="Metal-dependent hydrolases"/>
    <property type="match status" value="1"/>
</dbReference>
<comment type="similarity">
    <text evidence="1">Belongs to the metallo-dependent hydrolases superfamily.</text>
</comment>
<dbReference type="SUPFAM" id="SSF51556">
    <property type="entry name" value="Metallo-dependent hydrolases"/>
    <property type="match status" value="1"/>
</dbReference>
<keyword evidence="4" id="KW-0378">Hydrolase</keyword>
<feature type="domain" description="Amidohydrolase-related" evidence="3">
    <location>
        <begin position="44"/>
        <end position="288"/>
    </location>
</feature>
<dbReference type="InterPro" id="IPR032466">
    <property type="entry name" value="Metal_Hydrolase"/>
</dbReference>
<protein>
    <submittedName>
        <fullName evidence="4">Amidohydrolase family protein</fullName>
    </submittedName>
</protein>
<evidence type="ECO:0000259" key="3">
    <source>
        <dbReference type="Pfam" id="PF04909"/>
    </source>
</evidence>
<dbReference type="KEGG" id="ail:FLP10_09355"/>
<accession>A0A5C1YER0</accession>
<evidence type="ECO:0000313" key="4">
    <source>
        <dbReference type="EMBL" id="QEO14601.1"/>
    </source>
</evidence>
<evidence type="ECO:0000256" key="1">
    <source>
        <dbReference type="ARBA" id="ARBA00038310"/>
    </source>
</evidence>
<feature type="compositionally biased region" description="Basic residues" evidence="2">
    <location>
        <begin position="9"/>
        <end position="29"/>
    </location>
</feature>
<dbReference type="Pfam" id="PF04909">
    <property type="entry name" value="Amidohydro_2"/>
    <property type="match status" value="1"/>
</dbReference>
<evidence type="ECO:0000256" key="2">
    <source>
        <dbReference type="SAM" id="MobiDB-lite"/>
    </source>
</evidence>
<dbReference type="EMBL" id="CP043505">
    <property type="protein sequence ID" value="QEO14601.1"/>
    <property type="molecule type" value="Genomic_DNA"/>
</dbReference>
<reference evidence="4 5" key="1">
    <citation type="submission" date="2019-09" db="EMBL/GenBank/DDBJ databases">
        <title>Genome sequencing of strain KACC 19306.</title>
        <authorList>
            <person name="Heo J."/>
            <person name="Kim S.-J."/>
            <person name="Kim J.-S."/>
            <person name="Hong S.-B."/>
            <person name="Kwon S.-W."/>
        </authorList>
    </citation>
    <scope>NUCLEOTIDE SEQUENCE [LARGE SCALE GENOMIC DNA]</scope>
    <source>
        <strain evidence="4 5">KACC 19306</strain>
    </source>
</reference>
<sequence length="327" mass="35460">MAGHDRPVRRGVPRRERRSRLRAARHRVGSARTAGGGVVTIGLVDAHVHVWDPARHDYPWLNGTDLRRPMLPAQIDRADGAATGMVFVQAGAAPHDALAEATWVARSDWPELIAIVADADLRAAAKLGPHLDALAELPRVVGVRDLLQDDSTDSFAERADGLRIIAERGLSFDACVRHPQLDALVALLERVPDVTVILDHLGKPPVDAGIDSPAGRRWSDAIMRVATRPGTFVKLSGLTAESSDPTAFDRNADAFVEHALTAFGPQRTMLGSDWPVSATFGIGGRFIDWVARVRRVVGERDWPEVAQASARRAYLQPDLIDRGSVGP</sequence>